<dbReference type="PRINTS" id="PR00395">
    <property type="entry name" value="RIBOSOMALS2"/>
</dbReference>
<dbReference type="CDD" id="cd01425">
    <property type="entry name" value="RPS2"/>
    <property type="match status" value="1"/>
</dbReference>
<dbReference type="SUPFAM" id="SSF52313">
    <property type="entry name" value="Ribosomal protein S2"/>
    <property type="match status" value="1"/>
</dbReference>
<sequence>MENQFSFSVEDVKKLLLCNVHLGKKTCQNLMKIYIWKRRKDGIFIFNLSKTLKKINLAARAIVGIKNFEEIIAISNDTIAQRAVMKFSQFIGCQMIVGRWTPGKLTNHSCKTFSEPQLLILACPQSDLQPLIESSYVNIPTIAFCNSESSLKFVDIAIPGNNENKHSVALLWWLLTREVLRVKGEISRTEKWDIPIDIFLNRNETD</sequence>
<name>A9BKK0_HEMAN</name>
<dbReference type="FunFam" id="3.40.50.10490:FF:000030">
    <property type="entry name" value="30S ribosomal protein S2"/>
    <property type="match status" value="1"/>
</dbReference>
<reference evidence="5 6" key="1">
    <citation type="journal article" date="2007" name="Proc. Natl. Acad. Sci. U.S.A.">
        <title>Nucleomorph genome of Hemiselmis andersenii reveals complete intron loss and compaction as a driver of protein structure and function.</title>
        <authorList>
            <person name="Lane C.E."/>
            <person name="van den Heuvel K."/>
            <person name="Kozera C."/>
            <person name="Curtis B.A."/>
            <person name="Parsons B.J."/>
            <person name="Bowman S."/>
            <person name="Archibald J.M."/>
        </authorList>
    </citation>
    <scope>NUCLEOTIDE SEQUENCE [LARGE SCALE GENOMIC DNA]</scope>
    <source>
        <strain evidence="5 6">CCMP644</strain>
    </source>
</reference>
<dbReference type="GO" id="GO:0006412">
    <property type="term" value="P:translation"/>
    <property type="evidence" value="ECO:0007669"/>
    <property type="project" value="InterPro"/>
</dbReference>
<evidence type="ECO:0000313" key="6">
    <source>
        <dbReference type="Proteomes" id="UP000243127"/>
    </source>
</evidence>
<dbReference type="NCBIfam" id="TIGR01012">
    <property type="entry name" value="uS2_euk_arch"/>
    <property type="match status" value="1"/>
</dbReference>
<dbReference type="PANTHER" id="PTHR11489">
    <property type="entry name" value="40S RIBOSOMAL PROTEIN SA"/>
    <property type="match status" value="1"/>
</dbReference>
<comment type="similarity">
    <text evidence="1">Belongs to the universal ribosomal protein uS2 family.</text>
</comment>
<dbReference type="GO" id="GO:0003735">
    <property type="term" value="F:structural constituent of ribosome"/>
    <property type="evidence" value="ECO:0007669"/>
    <property type="project" value="InterPro"/>
</dbReference>
<keyword evidence="5" id="KW-0542">Nucleomorph</keyword>
<dbReference type="Pfam" id="PF00318">
    <property type="entry name" value="Ribosomal_S2"/>
    <property type="match status" value="2"/>
</dbReference>
<dbReference type="InterPro" id="IPR001865">
    <property type="entry name" value="Ribosomal_uS2"/>
</dbReference>
<gene>
    <name evidence="5" type="ORF">HAN_2g355</name>
</gene>
<dbReference type="InterPro" id="IPR005707">
    <property type="entry name" value="Ribosomal_uS2_euk/arc"/>
</dbReference>
<keyword evidence="2" id="KW-0689">Ribosomal protein</keyword>
<evidence type="ECO:0000256" key="1">
    <source>
        <dbReference type="ARBA" id="ARBA00006242"/>
    </source>
</evidence>
<evidence type="ECO:0000256" key="2">
    <source>
        <dbReference type="ARBA" id="ARBA00022980"/>
    </source>
</evidence>
<dbReference type="GO" id="GO:0015935">
    <property type="term" value="C:small ribosomal subunit"/>
    <property type="evidence" value="ECO:0007669"/>
    <property type="project" value="InterPro"/>
</dbReference>
<dbReference type="EMBL" id="CP000882">
    <property type="protein sequence ID" value="ABW98171.1"/>
    <property type="molecule type" value="Genomic_DNA"/>
</dbReference>
<dbReference type="Proteomes" id="UP000243127">
    <property type="component" value="Nucleomorph 2"/>
</dbReference>
<geneLocation type="nucleomorph" evidence="5"/>
<proteinExistence type="inferred from homology"/>
<keyword evidence="3" id="KW-0687">Ribonucleoprotein</keyword>
<accession>A9BKK0</accession>
<dbReference type="AlphaFoldDB" id="A9BKK0"/>
<dbReference type="Gene3D" id="3.40.50.10490">
    <property type="entry name" value="Glucose-6-phosphate isomerase like protein, domain 1"/>
    <property type="match status" value="1"/>
</dbReference>
<evidence type="ECO:0000256" key="3">
    <source>
        <dbReference type="ARBA" id="ARBA00023274"/>
    </source>
</evidence>
<dbReference type="RefSeq" id="XP_001712496.1">
    <property type="nucleotide sequence ID" value="XM_001712444.1"/>
</dbReference>
<protein>
    <recommendedName>
        <fullName evidence="4">Small ribosomal subunit protein uS2</fullName>
    </recommendedName>
</protein>
<evidence type="ECO:0000256" key="4">
    <source>
        <dbReference type="ARBA" id="ARBA00035256"/>
    </source>
</evidence>
<evidence type="ECO:0000313" key="5">
    <source>
        <dbReference type="EMBL" id="ABW98171.1"/>
    </source>
</evidence>
<dbReference type="InterPro" id="IPR023591">
    <property type="entry name" value="Ribosomal_uS2_flav_dom_sf"/>
</dbReference>
<organism evidence="5 6">
    <name type="scientific">Hemiselmis andersenii</name>
    <name type="common">Cryptophyte alga</name>
    <dbReference type="NCBI Taxonomy" id="464988"/>
    <lineage>
        <taxon>Eukaryota</taxon>
        <taxon>Cryptophyceae</taxon>
        <taxon>Cryptomonadales</taxon>
        <taxon>Hemiselmidaceae</taxon>
        <taxon>Hemiselmis</taxon>
    </lineage>
</organism>
<dbReference type="GeneID" id="5739723"/>